<evidence type="ECO:0000313" key="1">
    <source>
        <dbReference type="EMBL" id="CAE0034163.1"/>
    </source>
</evidence>
<name>A0A7S3E6S1_9RHOD</name>
<protein>
    <submittedName>
        <fullName evidence="1">Uncharacterized protein</fullName>
    </submittedName>
</protein>
<reference evidence="1" key="1">
    <citation type="submission" date="2021-01" db="EMBL/GenBank/DDBJ databases">
        <authorList>
            <person name="Corre E."/>
            <person name="Pelletier E."/>
            <person name="Niang G."/>
            <person name="Scheremetjew M."/>
            <person name="Finn R."/>
            <person name="Kale V."/>
            <person name="Holt S."/>
            <person name="Cochrane G."/>
            <person name="Meng A."/>
            <person name="Brown T."/>
            <person name="Cohen L."/>
        </authorList>
    </citation>
    <scope>NUCLEOTIDE SEQUENCE</scope>
    <source>
        <strain evidence="1">CCMP 769</strain>
    </source>
</reference>
<dbReference type="AlphaFoldDB" id="A0A7S3E6S1"/>
<sequence>MESSHMRQLRYVLSAFSKYSAAAVTPTGIYTLLRFTLSRSVQGSAAVESARLARTDQRDPGTSFKNLTWSQAPFSQYSAAAANSNRNLYTAPLHPFQECPGIRSC</sequence>
<gene>
    <name evidence="1" type="ORF">RMAR00112_LOCUS2107</name>
</gene>
<proteinExistence type="predicted"/>
<accession>A0A7S3E6S1</accession>
<dbReference type="EMBL" id="HBHW01002724">
    <property type="protein sequence ID" value="CAE0034163.1"/>
    <property type="molecule type" value="Transcribed_RNA"/>
</dbReference>
<organism evidence="1">
    <name type="scientific">Rhodosorus marinus</name>
    <dbReference type="NCBI Taxonomy" id="101924"/>
    <lineage>
        <taxon>Eukaryota</taxon>
        <taxon>Rhodophyta</taxon>
        <taxon>Stylonematophyceae</taxon>
        <taxon>Stylonematales</taxon>
        <taxon>Stylonemataceae</taxon>
        <taxon>Rhodosorus</taxon>
    </lineage>
</organism>